<dbReference type="STRING" id="133383.A0A1R0GV60"/>
<protein>
    <submittedName>
        <fullName evidence="1">Uncharacterized protein</fullName>
    </submittedName>
</protein>
<keyword evidence="2" id="KW-1185">Reference proteome</keyword>
<evidence type="ECO:0000313" key="2">
    <source>
        <dbReference type="Proteomes" id="UP000187455"/>
    </source>
</evidence>
<name>A0A1R0GV60_9FUNG</name>
<reference evidence="1 2" key="1">
    <citation type="journal article" date="2016" name="Mol. Biol. Evol.">
        <title>Genome-Wide Survey of Gut Fungi (Harpellales) Reveals the First Horizontally Transferred Ubiquitin Gene from a Mosquito Host.</title>
        <authorList>
            <person name="Wang Y."/>
            <person name="White M.M."/>
            <person name="Kvist S."/>
            <person name="Moncalvo J.M."/>
        </authorList>
    </citation>
    <scope>NUCLEOTIDE SEQUENCE [LARGE SCALE GENOMIC DNA]</scope>
    <source>
        <strain evidence="1 2">ALG-7-W6</strain>
    </source>
</reference>
<sequence>MESEEGKNTNQCKETFNRYKCYQVQKDSKTFSADILRQLDNTCVRCEVYRNNFPRITWYGGKYMDSFFKDKNSPKSNLRSICLEPSGLSEQINSTNRMFNSTGDILDSGRATRSTRYGYVSITSRQESDKILQTVSVCEIGGCSKGQTRKNYHGSNNADVGICCVVSKSNGTINIMAANLTGDQDNTRIQKLKISILREQAVAIDGMEDQRRFLEIQDLGNYAVDLILSNEQSFQRRLRYSSVQQRFLDWRIFNNITDRKSAPHIINYLAEIYTVEKPKI</sequence>
<proteinExistence type="predicted"/>
<accession>A0A1R0GV60</accession>
<organism evidence="1 2">
    <name type="scientific">Smittium mucronatum</name>
    <dbReference type="NCBI Taxonomy" id="133383"/>
    <lineage>
        <taxon>Eukaryota</taxon>
        <taxon>Fungi</taxon>
        <taxon>Fungi incertae sedis</taxon>
        <taxon>Zoopagomycota</taxon>
        <taxon>Kickxellomycotina</taxon>
        <taxon>Harpellomycetes</taxon>
        <taxon>Harpellales</taxon>
        <taxon>Legeriomycetaceae</taxon>
        <taxon>Smittium</taxon>
    </lineage>
</organism>
<dbReference type="Proteomes" id="UP000187455">
    <property type="component" value="Unassembled WGS sequence"/>
</dbReference>
<dbReference type="EMBL" id="LSSL01003140">
    <property type="protein sequence ID" value="OLY80774.1"/>
    <property type="molecule type" value="Genomic_DNA"/>
</dbReference>
<evidence type="ECO:0000313" key="1">
    <source>
        <dbReference type="EMBL" id="OLY80774.1"/>
    </source>
</evidence>
<dbReference type="AlphaFoldDB" id="A0A1R0GV60"/>
<gene>
    <name evidence="1" type="ORF">AYI68_g5122</name>
</gene>
<comment type="caution">
    <text evidence="1">The sequence shown here is derived from an EMBL/GenBank/DDBJ whole genome shotgun (WGS) entry which is preliminary data.</text>
</comment>